<gene>
    <name evidence="1" type="ORF">Nepgr_023198</name>
</gene>
<evidence type="ECO:0000313" key="2">
    <source>
        <dbReference type="Proteomes" id="UP001279734"/>
    </source>
</evidence>
<organism evidence="1 2">
    <name type="scientific">Nepenthes gracilis</name>
    <name type="common">Slender pitcher plant</name>
    <dbReference type="NCBI Taxonomy" id="150966"/>
    <lineage>
        <taxon>Eukaryota</taxon>
        <taxon>Viridiplantae</taxon>
        <taxon>Streptophyta</taxon>
        <taxon>Embryophyta</taxon>
        <taxon>Tracheophyta</taxon>
        <taxon>Spermatophyta</taxon>
        <taxon>Magnoliopsida</taxon>
        <taxon>eudicotyledons</taxon>
        <taxon>Gunneridae</taxon>
        <taxon>Pentapetalae</taxon>
        <taxon>Caryophyllales</taxon>
        <taxon>Nepenthaceae</taxon>
        <taxon>Nepenthes</taxon>
    </lineage>
</organism>
<comment type="caution">
    <text evidence="1">The sequence shown here is derived from an EMBL/GenBank/DDBJ whole genome shotgun (WGS) entry which is preliminary data.</text>
</comment>
<sequence length="101" mass="10927">MQNESNNSCIQQETTAFKSPYCITMRRAASTAIASAYSQPQAVPRYCQHTTRPIHQPVQHQQAQLVHPTGDQYAIISMAAAAANSSSAFQNLPTTGAAKFS</sequence>
<protein>
    <submittedName>
        <fullName evidence="1">Uncharacterized protein</fullName>
    </submittedName>
</protein>
<dbReference type="AlphaFoldDB" id="A0AAD3T2E1"/>
<dbReference type="Proteomes" id="UP001279734">
    <property type="component" value="Unassembled WGS sequence"/>
</dbReference>
<reference evidence="1" key="1">
    <citation type="submission" date="2023-05" db="EMBL/GenBank/DDBJ databases">
        <title>Nepenthes gracilis genome sequencing.</title>
        <authorList>
            <person name="Fukushima K."/>
        </authorList>
    </citation>
    <scope>NUCLEOTIDE SEQUENCE</scope>
    <source>
        <strain evidence="1">SING2019-196</strain>
    </source>
</reference>
<name>A0AAD3T2E1_NEPGR</name>
<evidence type="ECO:0000313" key="1">
    <source>
        <dbReference type="EMBL" id="GMH21356.1"/>
    </source>
</evidence>
<dbReference type="EMBL" id="BSYO01000023">
    <property type="protein sequence ID" value="GMH21356.1"/>
    <property type="molecule type" value="Genomic_DNA"/>
</dbReference>
<proteinExistence type="predicted"/>
<keyword evidence="2" id="KW-1185">Reference proteome</keyword>
<accession>A0AAD3T2E1</accession>